<feature type="transmembrane region" description="Helical" evidence="6">
    <location>
        <begin position="453"/>
        <end position="473"/>
    </location>
</feature>
<feature type="transmembrane region" description="Helical" evidence="6">
    <location>
        <begin position="377"/>
        <end position="398"/>
    </location>
</feature>
<reference evidence="10" key="1">
    <citation type="journal article" date="2019" name="Int. J. Syst. Evol. Microbiol.">
        <title>The Global Catalogue of Microorganisms (GCM) 10K type strain sequencing project: providing services to taxonomists for standard genome sequencing and annotation.</title>
        <authorList>
            <consortium name="The Broad Institute Genomics Platform"/>
            <consortium name="The Broad Institute Genome Sequencing Center for Infectious Disease"/>
            <person name="Wu L."/>
            <person name="Ma J."/>
        </authorList>
    </citation>
    <scope>NUCLEOTIDE SEQUENCE [LARGE SCALE GENOMIC DNA]</scope>
    <source>
        <strain evidence="10">CGMCC 4.1782</strain>
    </source>
</reference>
<dbReference type="PRINTS" id="PR01435">
    <property type="entry name" value="NPOXDRDTASE5"/>
</dbReference>
<feature type="transmembrane region" description="Helical" evidence="6">
    <location>
        <begin position="180"/>
        <end position="202"/>
    </location>
</feature>
<dbReference type="RefSeq" id="WP_250431083.1">
    <property type="nucleotide sequence ID" value="NZ_JALPRR010000003.1"/>
</dbReference>
<feature type="transmembrane region" description="Helical" evidence="6">
    <location>
        <begin position="208"/>
        <end position="229"/>
    </location>
</feature>
<feature type="domain" description="NADH:quinone oxidoreductase/Mrp antiporter transmembrane" evidence="7">
    <location>
        <begin position="134"/>
        <end position="428"/>
    </location>
</feature>
<evidence type="ECO:0000256" key="3">
    <source>
        <dbReference type="ARBA" id="ARBA00022989"/>
    </source>
</evidence>
<dbReference type="EMBL" id="JBHUIM010000002">
    <property type="protein sequence ID" value="MFD2247872.1"/>
    <property type="molecule type" value="Genomic_DNA"/>
</dbReference>
<feature type="transmembrane region" description="Helical" evidence="6">
    <location>
        <begin position="280"/>
        <end position="301"/>
    </location>
</feature>
<organism evidence="9 10">
    <name type="scientific">Pontibacter ruber</name>
    <dbReference type="NCBI Taxonomy" id="1343895"/>
    <lineage>
        <taxon>Bacteria</taxon>
        <taxon>Pseudomonadati</taxon>
        <taxon>Bacteroidota</taxon>
        <taxon>Cytophagia</taxon>
        <taxon>Cytophagales</taxon>
        <taxon>Hymenobacteraceae</taxon>
        <taxon>Pontibacter</taxon>
    </lineage>
</organism>
<dbReference type="InterPro" id="IPR018393">
    <property type="entry name" value="NADHpl_OxRdtase_5_subgr"/>
</dbReference>
<name>A0ABW5CZN5_9BACT</name>
<accession>A0ABW5CZN5</accession>
<dbReference type="InterPro" id="IPR001516">
    <property type="entry name" value="Proton_antipo_N"/>
</dbReference>
<evidence type="ECO:0000256" key="1">
    <source>
        <dbReference type="ARBA" id="ARBA00004127"/>
    </source>
</evidence>
<evidence type="ECO:0000259" key="7">
    <source>
        <dbReference type="Pfam" id="PF00361"/>
    </source>
</evidence>
<proteinExistence type="predicted"/>
<feature type="transmembrane region" description="Helical" evidence="6">
    <location>
        <begin position="6"/>
        <end position="23"/>
    </location>
</feature>
<feature type="transmembrane region" description="Helical" evidence="6">
    <location>
        <begin position="418"/>
        <end position="441"/>
    </location>
</feature>
<evidence type="ECO:0000256" key="2">
    <source>
        <dbReference type="ARBA" id="ARBA00022692"/>
    </source>
</evidence>
<evidence type="ECO:0000259" key="8">
    <source>
        <dbReference type="Pfam" id="PF00662"/>
    </source>
</evidence>
<sequence length="629" mass="68716">MENLLWLIPALPFAGALLLILFGRRMPRNLVAILGAGSVGFSALITLLLGFQFLSARPDFYVQQVWTWFDVAGFSPGIAFHLDALSLVFVFVVTFVGFLIHVYSAGYMADEEDFARFFACMNLFVGSMLMLVLADNLLLLYLGWEGVGLCSYLLIGFWYKNPANGYAARKAFIITRVGDTAMAIGLFILFQTFGTLNIQAILSEAPQTWPVGSQKAVLTAFLLLGGAVGKSGQLPLQTWLPDAMAGPTPVSALIHAATMVTAGVYLIARTNVIFELAPPAMMAVAIVGAVTLLIAGCTALTQYDLKRVLAYSTISQIGYMFLALGVGAWSAGIFHFMIHAFFKALLFLCAGAIIIALHHEQDMRQMGGLRRALPVVFWTFLIGAASLAALPLVTAGFYSKDQILWYALAGERGNVWLYLAALVGAFITAIYTFRMVFITFYGEAKTHVSHPPGLVMVVPLVILAILSTVGGFIELPHNFAHLTLFSDLLQPVLPGIAVDETIGESEWMFQTLAAGVSVVGLFLAFLFFYARPAAFQETITRSKVTMAIRDFWFSGWGFDKLYDMLFVRPYVYLSKLNKADVIDEIYTGMASLAETLNRALSRTQDGVLRNYITGVVVGAVLILTLSLLL</sequence>
<dbReference type="NCBIfam" id="TIGR01974">
    <property type="entry name" value="NDH_I_L"/>
    <property type="match status" value="1"/>
</dbReference>
<evidence type="ECO:0000256" key="4">
    <source>
        <dbReference type="ARBA" id="ARBA00023136"/>
    </source>
</evidence>
<dbReference type="Proteomes" id="UP001597374">
    <property type="component" value="Unassembled WGS sequence"/>
</dbReference>
<protein>
    <submittedName>
        <fullName evidence="9">NADH-quinone oxidoreductase subunit L</fullName>
    </submittedName>
</protein>
<dbReference type="Pfam" id="PF00662">
    <property type="entry name" value="Proton_antipo_N"/>
    <property type="match status" value="1"/>
</dbReference>
<keyword evidence="2 5" id="KW-0812">Transmembrane</keyword>
<dbReference type="InterPro" id="IPR003945">
    <property type="entry name" value="NU5C-like"/>
</dbReference>
<comment type="subcellular location">
    <subcellularLocation>
        <location evidence="1">Endomembrane system</location>
        <topology evidence="1">Multi-pass membrane protein</topology>
    </subcellularLocation>
    <subcellularLocation>
        <location evidence="5">Membrane</location>
        <topology evidence="5">Multi-pass membrane protein</topology>
    </subcellularLocation>
</comment>
<comment type="caution">
    <text evidence="9">The sequence shown here is derived from an EMBL/GenBank/DDBJ whole genome shotgun (WGS) entry which is preliminary data.</text>
</comment>
<feature type="transmembrane region" description="Helical" evidence="6">
    <location>
        <begin position="507"/>
        <end position="529"/>
    </location>
</feature>
<feature type="transmembrane region" description="Helical" evidence="6">
    <location>
        <begin position="336"/>
        <end position="357"/>
    </location>
</feature>
<evidence type="ECO:0000256" key="6">
    <source>
        <dbReference type="SAM" id="Phobius"/>
    </source>
</evidence>
<feature type="domain" description="NADH-Ubiquinone oxidoreductase (complex I) chain 5 N-terminal" evidence="8">
    <location>
        <begin position="68"/>
        <end position="118"/>
    </location>
</feature>
<dbReference type="InterPro" id="IPR001750">
    <property type="entry name" value="ND/Mrp_TM"/>
</dbReference>
<keyword evidence="10" id="KW-1185">Reference proteome</keyword>
<feature type="transmembrane region" description="Helical" evidence="6">
    <location>
        <begin position="250"/>
        <end position="268"/>
    </location>
</feature>
<feature type="transmembrane region" description="Helical" evidence="6">
    <location>
        <begin position="74"/>
        <end position="102"/>
    </location>
</feature>
<evidence type="ECO:0000313" key="9">
    <source>
        <dbReference type="EMBL" id="MFD2247872.1"/>
    </source>
</evidence>
<evidence type="ECO:0000256" key="5">
    <source>
        <dbReference type="RuleBase" id="RU000320"/>
    </source>
</evidence>
<feature type="transmembrane region" description="Helical" evidence="6">
    <location>
        <begin position="114"/>
        <end position="133"/>
    </location>
</feature>
<feature type="transmembrane region" description="Helical" evidence="6">
    <location>
        <begin position="608"/>
        <end position="628"/>
    </location>
</feature>
<keyword evidence="4 6" id="KW-0472">Membrane</keyword>
<dbReference type="NCBIfam" id="NF005141">
    <property type="entry name" value="PRK06590.1"/>
    <property type="match status" value="1"/>
</dbReference>
<dbReference type="Pfam" id="PF00361">
    <property type="entry name" value="Proton_antipo_M"/>
    <property type="match status" value="1"/>
</dbReference>
<gene>
    <name evidence="9" type="primary">nuoL</name>
    <name evidence="9" type="ORF">ACFSKP_16515</name>
</gene>
<keyword evidence="3 6" id="KW-1133">Transmembrane helix</keyword>
<evidence type="ECO:0000313" key="10">
    <source>
        <dbReference type="Proteomes" id="UP001597374"/>
    </source>
</evidence>
<dbReference type="PRINTS" id="PR01434">
    <property type="entry name" value="NADHDHGNASE5"/>
</dbReference>
<dbReference type="PANTHER" id="PTHR42829">
    <property type="entry name" value="NADH-UBIQUINONE OXIDOREDUCTASE CHAIN 5"/>
    <property type="match status" value="1"/>
</dbReference>
<feature type="transmembrane region" description="Helical" evidence="6">
    <location>
        <begin position="139"/>
        <end position="159"/>
    </location>
</feature>
<dbReference type="Gene3D" id="1.20.5.2700">
    <property type="match status" value="1"/>
</dbReference>
<feature type="transmembrane region" description="Helical" evidence="6">
    <location>
        <begin position="308"/>
        <end position="330"/>
    </location>
</feature>
<feature type="transmembrane region" description="Helical" evidence="6">
    <location>
        <begin position="30"/>
        <end position="54"/>
    </location>
</feature>
<dbReference type="PANTHER" id="PTHR42829:SF2">
    <property type="entry name" value="NADH-UBIQUINONE OXIDOREDUCTASE CHAIN 5"/>
    <property type="match status" value="1"/>
</dbReference>